<dbReference type="PRINTS" id="PR01415">
    <property type="entry name" value="ANKYRIN"/>
</dbReference>
<feature type="region of interest" description="Disordered" evidence="2">
    <location>
        <begin position="295"/>
        <end position="327"/>
    </location>
</feature>
<dbReference type="PROSITE" id="PS50297">
    <property type="entry name" value="ANK_REP_REGION"/>
    <property type="match status" value="5"/>
</dbReference>
<dbReference type="Gene3D" id="3.40.50.10140">
    <property type="entry name" value="Toll/interleukin-1 receptor homology (TIR) domain"/>
    <property type="match status" value="1"/>
</dbReference>
<dbReference type="PANTHER" id="PTHR24157:SF3">
    <property type="entry name" value="ANKYRIN REPEAT, SAM AND BASIC LEUCINE ZIPPER DOMAIN-CONTAINING PROTEIN 1"/>
    <property type="match status" value="1"/>
</dbReference>
<feature type="repeat" description="ANK" evidence="1">
    <location>
        <begin position="136"/>
        <end position="168"/>
    </location>
</feature>
<comment type="caution">
    <text evidence="4">The sequence shown here is derived from an EMBL/GenBank/DDBJ whole genome shotgun (WGS) entry which is preliminary data.</text>
</comment>
<feature type="compositionally biased region" description="Low complexity" evidence="2">
    <location>
        <begin position="308"/>
        <end position="327"/>
    </location>
</feature>
<feature type="repeat" description="ANK" evidence="1">
    <location>
        <begin position="103"/>
        <end position="135"/>
    </location>
</feature>
<dbReference type="PANTHER" id="PTHR24157">
    <property type="entry name" value="ANKYRIN REPEAT, SAM AND BASIC LEUCINE ZIPPER DOMAIN-CONTAINING PROTEIN 1"/>
    <property type="match status" value="1"/>
</dbReference>
<feature type="repeat" description="ANK" evidence="1">
    <location>
        <begin position="202"/>
        <end position="234"/>
    </location>
</feature>
<feature type="repeat" description="ANK" evidence="1">
    <location>
        <begin position="235"/>
        <end position="267"/>
    </location>
</feature>
<evidence type="ECO:0000313" key="5">
    <source>
        <dbReference type="Proteomes" id="UP000815325"/>
    </source>
</evidence>
<proteinExistence type="predicted"/>
<dbReference type="SMART" id="SM00248">
    <property type="entry name" value="ANK"/>
    <property type="match status" value="6"/>
</dbReference>
<protein>
    <submittedName>
        <fullName evidence="4">Ankyrin repeat-containing domain protein</fullName>
    </submittedName>
</protein>
<dbReference type="InterPro" id="IPR000157">
    <property type="entry name" value="TIR_dom"/>
</dbReference>
<organism evidence="4 5">
    <name type="scientific">Dunaliella salina</name>
    <name type="common">Green alga</name>
    <name type="synonym">Protococcus salinus</name>
    <dbReference type="NCBI Taxonomy" id="3046"/>
    <lineage>
        <taxon>Eukaryota</taxon>
        <taxon>Viridiplantae</taxon>
        <taxon>Chlorophyta</taxon>
        <taxon>core chlorophytes</taxon>
        <taxon>Chlorophyceae</taxon>
        <taxon>CS clade</taxon>
        <taxon>Chlamydomonadales</taxon>
        <taxon>Dunaliellaceae</taxon>
        <taxon>Dunaliella</taxon>
    </lineage>
</organism>
<dbReference type="InterPro" id="IPR002110">
    <property type="entry name" value="Ankyrin_rpt"/>
</dbReference>
<dbReference type="Proteomes" id="UP000815325">
    <property type="component" value="Unassembled WGS sequence"/>
</dbReference>
<name>A0ABQ7GQ53_DUNSA</name>
<sequence length="476" mass="51121">MYRQKPTVNLQNRKVNRSVLLASFRSPLKLKTMREALYNAFRGRRKEGRREGREEGRKERNNARLVALPNVDDIPELISWAADGTAQLCAGADVEMLNWGDWDGRTPLWTASFNGQKEVVHLLLNKGAAVDKADKEGFTPLSVASLNGHLDVACLLLERGAAVDMANKDGITPSLLASQNGHLEVIRLLLEKGAAVDRARDGGFTPLFAASEKGHLKPVGLLLEGGAAVNKATDNGYTPLIIACYNGHLPVVRLLCERGANLHAADNDGVTAFEWAIKRGHPAVAAYMKEQQAARSAARPAASPPAPKSSTGASAARSAASPSATKSSTGAFAQRKIDVFVSFRVKEAEPEAIALKRALEAENLSVFCSSVDIPKGSDWVQTIAEALRASTLVAVLATPTYGSRGTDSFATSEELNFALRKRKLLYVVPMAEEWENAATDLLLGNIQKGAQWETNRNVAPSAIVNDIVGALQRAAA</sequence>
<accession>A0ABQ7GQ53</accession>
<evidence type="ECO:0000259" key="3">
    <source>
        <dbReference type="PROSITE" id="PS50104"/>
    </source>
</evidence>
<gene>
    <name evidence="4" type="ORF">DUNSADRAFT_5529</name>
</gene>
<dbReference type="PROSITE" id="PS50104">
    <property type="entry name" value="TIR"/>
    <property type="match status" value="1"/>
</dbReference>
<dbReference type="Pfam" id="PF13676">
    <property type="entry name" value="TIR_2"/>
    <property type="match status" value="1"/>
</dbReference>
<dbReference type="InterPro" id="IPR036770">
    <property type="entry name" value="Ankyrin_rpt-contain_sf"/>
</dbReference>
<keyword evidence="5" id="KW-1185">Reference proteome</keyword>
<dbReference type="SUPFAM" id="SSF48403">
    <property type="entry name" value="Ankyrin repeat"/>
    <property type="match status" value="1"/>
</dbReference>
<dbReference type="InterPro" id="IPR035897">
    <property type="entry name" value="Toll_tir_struct_dom_sf"/>
</dbReference>
<dbReference type="SUPFAM" id="SSF52200">
    <property type="entry name" value="Toll/Interleukin receptor TIR domain"/>
    <property type="match status" value="1"/>
</dbReference>
<dbReference type="Pfam" id="PF13637">
    <property type="entry name" value="Ank_4"/>
    <property type="match status" value="1"/>
</dbReference>
<evidence type="ECO:0000313" key="4">
    <source>
        <dbReference type="EMBL" id="KAF5836740.1"/>
    </source>
</evidence>
<dbReference type="PROSITE" id="PS50088">
    <property type="entry name" value="ANK_REPEAT"/>
    <property type="match status" value="5"/>
</dbReference>
<evidence type="ECO:0000256" key="1">
    <source>
        <dbReference type="PROSITE-ProRule" id="PRU00023"/>
    </source>
</evidence>
<dbReference type="Gene3D" id="1.25.40.20">
    <property type="entry name" value="Ankyrin repeat-containing domain"/>
    <property type="match status" value="2"/>
</dbReference>
<feature type="domain" description="TIR" evidence="3">
    <location>
        <begin position="335"/>
        <end position="471"/>
    </location>
</feature>
<evidence type="ECO:0000256" key="2">
    <source>
        <dbReference type="SAM" id="MobiDB-lite"/>
    </source>
</evidence>
<keyword evidence="1" id="KW-0040">ANK repeat</keyword>
<feature type="repeat" description="ANK" evidence="1">
    <location>
        <begin position="169"/>
        <end position="201"/>
    </location>
</feature>
<dbReference type="EMBL" id="MU069645">
    <property type="protein sequence ID" value="KAF5836740.1"/>
    <property type="molecule type" value="Genomic_DNA"/>
</dbReference>
<dbReference type="Pfam" id="PF12796">
    <property type="entry name" value="Ank_2"/>
    <property type="match status" value="2"/>
</dbReference>
<reference evidence="4" key="1">
    <citation type="submission" date="2017-08" db="EMBL/GenBank/DDBJ databases">
        <authorList>
            <person name="Polle J.E."/>
            <person name="Barry K."/>
            <person name="Cushman J."/>
            <person name="Schmutz J."/>
            <person name="Tran D."/>
            <person name="Hathwaick L.T."/>
            <person name="Yim W.C."/>
            <person name="Jenkins J."/>
            <person name="Mckie-Krisberg Z.M."/>
            <person name="Prochnik S."/>
            <person name="Lindquist E."/>
            <person name="Dockter R.B."/>
            <person name="Adam C."/>
            <person name="Molina H."/>
            <person name="Bunkerborg J."/>
            <person name="Jin E."/>
            <person name="Buchheim M."/>
            <person name="Magnuson J."/>
        </authorList>
    </citation>
    <scope>NUCLEOTIDE SEQUENCE</scope>
    <source>
        <strain evidence="4">CCAP 19/18</strain>
    </source>
</reference>